<dbReference type="AlphaFoldDB" id="A0A061R2N1"/>
<organism evidence="2">
    <name type="scientific">Tetraselmis sp. GSL018</name>
    <dbReference type="NCBI Taxonomy" id="582737"/>
    <lineage>
        <taxon>Eukaryota</taxon>
        <taxon>Viridiplantae</taxon>
        <taxon>Chlorophyta</taxon>
        <taxon>core chlorophytes</taxon>
        <taxon>Chlorodendrophyceae</taxon>
        <taxon>Chlorodendrales</taxon>
        <taxon>Chlorodendraceae</taxon>
        <taxon>Tetraselmis</taxon>
    </lineage>
</organism>
<evidence type="ECO:0008006" key="3">
    <source>
        <dbReference type="Google" id="ProtNLM"/>
    </source>
</evidence>
<accession>A0A061R2N1</accession>
<name>A0A061R2N1_9CHLO</name>
<evidence type="ECO:0000256" key="1">
    <source>
        <dbReference type="SAM" id="SignalP"/>
    </source>
</evidence>
<keyword evidence="1" id="KW-0732">Signal</keyword>
<feature type="signal peptide" evidence="1">
    <location>
        <begin position="1"/>
        <end position="19"/>
    </location>
</feature>
<gene>
    <name evidence="2" type="ORF">TSPGSL018_17510</name>
</gene>
<feature type="chain" id="PRO_5001610308" description="Apple domain-containing protein" evidence="1">
    <location>
        <begin position="20"/>
        <end position="191"/>
    </location>
</feature>
<dbReference type="EMBL" id="GBEZ01022002">
    <property type="protein sequence ID" value="JAC64796.1"/>
    <property type="molecule type" value="Transcribed_RNA"/>
</dbReference>
<reference evidence="2" key="1">
    <citation type="submission" date="2014-05" db="EMBL/GenBank/DDBJ databases">
        <title>The transcriptome of the halophilic microalga Tetraselmis sp. GSL018 isolated from the Great Salt Lake, Utah.</title>
        <authorList>
            <person name="Jinkerson R.E."/>
            <person name="D'Adamo S."/>
            <person name="Posewitz M.C."/>
        </authorList>
    </citation>
    <scope>NUCLEOTIDE SEQUENCE</scope>
    <source>
        <strain evidence="2">GSL018</strain>
    </source>
</reference>
<proteinExistence type="predicted"/>
<protein>
    <recommendedName>
        <fullName evidence="3">Apple domain-containing protein</fullName>
    </recommendedName>
</protein>
<sequence length="191" mass="21555">MFAFIFALVGFQLAGLVLGAEDLWIPVKRHWAIKPVGSWNWQRRYYDIEDCFENCKLSNGFAFIVHNRDSGRCYCWPPAPYPGDLSVYSKDEDTYSLKPTDISASDLTLYYGCGSYYSLLQACSETCGSKWIAERVDELMPDNCNTPDYWPSLRTSPGTCQTKLAIEFQFDCEGYGDGYICCCEGAGSDCD</sequence>
<evidence type="ECO:0000313" key="2">
    <source>
        <dbReference type="EMBL" id="JAC64796.1"/>
    </source>
</evidence>